<keyword evidence="2" id="KW-1185">Reference proteome</keyword>
<evidence type="ECO:0000313" key="2">
    <source>
        <dbReference type="Proteomes" id="UP001172386"/>
    </source>
</evidence>
<dbReference type="Proteomes" id="UP001172386">
    <property type="component" value="Unassembled WGS sequence"/>
</dbReference>
<gene>
    <name evidence="1" type="ORF">H2198_002166</name>
</gene>
<proteinExistence type="predicted"/>
<protein>
    <submittedName>
        <fullName evidence="1">Uncharacterized protein</fullName>
    </submittedName>
</protein>
<sequence>MSASNSPQGHHAPGSDHGQGPPRKKMRKGTRSCIECRRRKIKCTFEPGRTSICNECFARGSTCIDQEHGDVSSFTTHSSTSQQKDEQNATLKERVNFLEDLVKQVLDRLPENNNTAAVAASAAVAAGVTARTQVSASPGMQEDAQAAEVLKSLRSPVRPQPTIDDTILMPVGERHTDAPALSLFNNAVITTKEVPVTISRAQYNKSKAVIAALLQLLPTPDDLEVILENSQEWWAIWRTMFPHITDRRCITIKESVSHSLRSEKPAEIAKIMLCIALSINQLPQDFDWKRVSMKESPSDLMERYISTVDRLIISDDEIAATIDGLECMILEAKYQINMGRPRRSWLLYHRAIAFGQLLGLHRLTLRRPKNPDTDYYRQLMVWTHLVMGDRYLSLVLGLPYSVAETFCASSMAEAAAVAHESAAGEAYIARMGPLMTKLIDRNQSPTTVPYSVTLNLDRELDDLISSTDRSWWTTDRLPGTTIEEHFDRLQAQFFHYHSKVLLHMPFMLRSSADKLYQYSHTATLGAARMMIRYFDALRGAESVGPHICKLLDFQAFTAAMLLLLNICGYNSHIRGTVPQQPDLEQDQEDSALIDRTITLLRTAANEPGGVVASQCAKALDMLGKVRSGLCDEAKKECAQESCQIAIPYFGTISIGMGKSFVPIKPGQYPEAGTVRRSILTSSKSQTQHPSQITGGLPTPSSSTHSCQPSPSMNSDGNPRQSPYEVFAPPPTGMDNSWTASTEDPFITFDSFMAFPGAQVLDFSGSDFASNSDLSSGSMFGHGQQGIPNMNQQQAINIYGPQFLEQNSNTNGFPFPPVTGGNLELDNGWNWLGIDAPIMQ</sequence>
<comment type="caution">
    <text evidence="1">The sequence shown here is derived from an EMBL/GenBank/DDBJ whole genome shotgun (WGS) entry which is preliminary data.</text>
</comment>
<dbReference type="EMBL" id="JAPDRQ010000026">
    <property type="protein sequence ID" value="KAJ9661007.1"/>
    <property type="molecule type" value="Genomic_DNA"/>
</dbReference>
<reference evidence="1" key="1">
    <citation type="submission" date="2022-10" db="EMBL/GenBank/DDBJ databases">
        <title>Culturing micro-colonial fungi from biological soil crusts in the Mojave desert and describing Neophaeococcomyces mojavensis, and introducing the new genera and species Taxawa tesnikishii.</title>
        <authorList>
            <person name="Kurbessoian T."/>
            <person name="Stajich J.E."/>
        </authorList>
    </citation>
    <scope>NUCLEOTIDE SEQUENCE</scope>
    <source>
        <strain evidence="1">JES_112</strain>
    </source>
</reference>
<name>A0ACC3AEQ5_9EURO</name>
<evidence type="ECO:0000313" key="1">
    <source>
        <dbReference type="EMBL" id="KAJ9661007.1"/>
    </source>
</evidence>
<accession>A0ACC3AEQ5</accession>
<organism evidence="1 2">
    <name type="scientific">Neophaeococcomyces mojaviensis</name>
    <dbReference type="NCBI Taxonomy" id="3383035"/>
    <lineage>
        <taxon>Eukaryota</taxon>
        <taxon>Fungi</taxon>
        <taxon>Dikarya</taxon>
        <taxon>Ascomycota</taxon>
        <taxon>Pezizomycotina</taxon>
        <taxon>Eurotiomycetes</taxon>
        <taxon>Chaetothyriomycetidae</taxon>
        <taxon>Chaetothyriales</taxon>
        <taxon>Chaetothyriales incertae sedis</taxon>
        <taxon>Neophaeococcomyces</taxon>
    </lineage>
</organism>